<organism evidence="1 2">
    <name type="scientific">Phytophthora aleatoria</name>
    <dbReference type="NCBI Taxonomy" id="2496075"/>
    <lineage>
        <taxon>Eukaryota</taxon>
        <taxon>Sar</taxon>
        <taxon>Stramenopiles</taxon>
        <taxon>Oomycota</taxon>
        <taxon>Peronosporomycetes</taxon>
        <taxon>Peronosporales</taxon>
        <taxon>Peronosporaceae</taxon>
        <taxon>Phytophthora</taxon>
    </lineage>
</organism>
<comment type="caution">
    <text evidence="1">The sequence shown here is derived from an EMBL/GenBank/DDBJ whole genome shotgun (WGS) entry which is preliminary data.</text>
</comment>
<name>A0A8J5M6A0_9STRA</name>
<dbReference type="AlphaFoldDB" id="A0A8J5M6A0"/>
<keyword evidence="2" id="KW-1185">Reference proteome</keyword>
<gene>
    <name evidence="1" type="ORF">JG688_00005830</name>
</gene>
<proteinExistence type="predicted"/>
<protein>
    <submittedName>
        <fullName evidence="1">Uncharacterized protein</fullName>
    </submittedName>
</protein>
<sequence length="195" mass="22048">MDASDYRLCCVYPARNEYLQVRFTSTEREQIEEFNRAGDSNYGINVRELTSAVYAAITWGKYWSGSSSAPRYVRYWIDNQSVISWNNRRSSRSPLAQLLLRLLSLLEVQHNCYGSAAHIPGVENIAADAGSRVWQSPAHASQFANLSLSWSQVHVPIDCRDLWRLWERYCAQGPSRTLHELYISVPGVSGASGAQ</sequence>
<dbReference type="EMBL" id="JAENGY010000240">
    <property type="protein sequence ID" value="KAG6968429.1"/>
    <property type="molecule type" value="Genomic_DNA"/>
</dbReference>
<evidence type="ECO:0000313" key="1">
    <source>
        <dbReference type="EMBL" id="KAG6968429.1"/>
    </source>
</evidence>
<dbReference type="Proteomes" id="UP000709295">
    <property type="component" value="Unassembled WGS sequence"/>
</dbReference>
<reference evidence="1" key="1">
    <citation type="submission" date="2021-01" db="EMBL/GenBank/DDBJ databases">
        <title>Phytophthora aleatoria, a newly-described species from Pinus radiata is distinct from Phytophthora cactorum isolates based on comparative genomics.</title>
        <authorList>
            <person name="Mcdougal R."/>
            <person name="Panda P."/>
            <person name="Williams N."/>
            <person name="Studholme D.J."/>
        </authorList>
    </citation>
    <scope>NUCLEOTIDE SEQUENCE</scope>
    <source>
        <strain evidence="1">NZFS 4037</strain>
    </source>
</reference>
<accession>A0A8J5M6A0</accession>
<evidence type="ECO:0000313" key="2">
    <source>
        <dbReference type="Proteomes" id="UP000709295"/>
    </source>
</evidence>